<evidence type="ECO:0000256" key="4">
    <source>
        <dbReference type="ARBA" id="ARBA00023157"/>
    </source>
</evidence>
<gene>
    <name evidence="10" type="ORF">HNY73_010208</name>
</gene>
<evidence type="ECO:0000256" key="6">
    <source>
        <dbReference type="SAM" id="SignalP"/>
    </source>
</evidence>
<keyword evidence="2" id="KW-0964">Secreted</keyword>
<dbReference type="Gene3D" id="4.10.40.20">
    <property type="match status" value="1"/>
</dbReference>
<evidence type="ECO:0000259" key="7">
    <source>
        <dbReference type="PROSITE" id="PS50835"/>
    </source>
</evidence>
<keyword evidence="5" id="KW-0393">Immunoglobulin domain</keyword>
<feature type="domain" description="Ig-like" evidence="7">
    <location>
        <begin position="147"/>
        <end position="246"/>
    </location>
</feature>
<dbReference type="InterPro" id="IPR013783">
    <property type="entry name" value="Ig-like_fold"/>
</dbReference>
<dbReference type="Pfam" id="PF07679">
    <property type="entry name" value="I-set"/>
    <property type="match status" value="1"/>
</dbReference>
<dbReference type="Pfam" id="PF00050">
    <property type="entry name" value="Kazal_1"/>
    <property type="match status" value="1"/>
</dbReference>
<evidence type="ECO:0000259" key="8">
    <source>
        <dbReference type="PROSITE" id="PS51323"/>
    </source>
</evidence>
<dbReference type="GO" id="GO:0005576">
    <property type="term" value="C:extracellular region"/>
    <property type="evidence" value="ECO:0007669"/>
    <property type="project" value="UniProtKB-SubCell"/>
</dbReference>
<feature type="domain" description="Kazal-like" evidence="9">
    <location>
        <begin position="81"/>
        <end position="145"/>
    </location>
</feature>
<evidence type="ECO:0000259" key="9">
    <source>
        <dbReference type="PROSITE" id="PS51465"/>
    </source>
</evidence>
<feature type="domain" description="IGFBP N-terminal" evidence="8">
    <location>
        <begin position="26"/>
        <end position="105"/>
    </location>
</feature>
<sequence>MYSRLNSYLEIVCLIFFVHNAFCSQNNAKCGTCDSGACEAPRNCLAGLVKDSCNCCYVCGNKEGERCDHDSVPFQGLGGCGANLECRARNDLHRDDPPEAVCVCTQQKPICGSDGVTYDNICQFTEARYSRRDGLRAVSTQPCVEPPRIVSPPQNIRNTTGSYAALTCEAKAWPLPTIHWERNKNNKLVRLPGNETRLLVQSQNGPNRDETTSWLLFLSLANEDRGTYICKAENDLGSATATATVHIFD</sequence>
<dbReference type="PROSITE" id="PS51465">
    <property type="entry name" value="KAZAL_2"/>
    <property type="match status" value="1"/>
</dbReference>
<protein>
    <submittedName>
        <fullName evidence="10">Insulin-like growth factor-binding</fullName>
    </submittedName>
</protein>
<dbReference type="EMBL" id="JABXBU010000030">
    <property type="protein sequence ID" value="KAF8784546.1"/>
    <property type="molecule type" value="Genomic_DNA"/>
</dbReference>
<dbReference type="SMART" id="SM00408">
    <property type="entry name" value="IGc2"/>
    <property type="match status" value="1"/>
</dbReference>
<dbReference type="SUPFAM" id="SSF57184">
    <property type="entry name" value="Growth factor receptor domain"/>
    <property type="match status" value="1"/>
</dbReference>
<evidence type="ECO:0000313" key="10">
    <source>
        <dbReference type="EMBL" id="KAF8784546.1"/>
    </source>
</evidence>
<dbReference type="InterPro" id="IPR003599">
    <property type="entry name" value="Ig_sub"/>
</dbReference>
<reference evidence="10" key="1">
    <citation type="journal article" date="2020" name="bioRxiv">
        <title>Chromosome-level reference genome of the European wasp spider Argiope bruennichi: a resource for studies on range expansion and evolutionary adaptation.</title>
        <authorList>
            <person name="Sheffer M.M."/>
            <person name="Hoppe A."/>
            <person name="Krehenwinkel H."/>
            <person name="Uhl G."/>
            <person name="Kuss A.W."/>
            <person name="Jensen L."/>
            <person name="Jensen C."/>
            <person name="Gillespie R.G."/>
            <person name="Hoff K.J."/>
            <person name="Prost S."/>
        </authorList>
    </citation>
    <scope>NUCLEOTIDE SEQUENCE</scope>
</reference>
<evidence type="ECO:0000256" key="3">
    <source>
        <dbReference type="ARBA" id="ARBA00022729"/>
    </source>
</evidence>
<dbReference type="AlphaFoldDB" id="A0A8T0F088"/>
<dbReference type="GO" id="GO:0001558">
    <property type="term" value="P:regulation of cell growth"/>
    <property type="evidence" value="ECO:0007669"/>
    <property type="project" value="InterPro"/>
</dbReference>
<evidence type="ECO:0000256" key="2">
    <source>
        <dbReference type="ARBA" id="ARBA00022525"/>
    </source>
</evidence>
<comment type="subcellular location">
    <subcellularLocation>
        <location evidence="1">Secreted</location>
    </subcellularLocation>
</comment>
<keyword evidence="3 6" id="KW-0732">Signal</keyword>
<dbReference type="GO" id="GO:0009966">
    <property type="term" value="P:regulation of signal transduction"/>
    <property type="evidence" value="ECO:0007669"/>
    <property type="project" value="TreeGrafter"/>
</dbReference>
<dbReference type="InterPro" id="IPR002350">
    <property type="entry name" value="Kazal_dom"/>
</dbReference>
<evidence type="ECO:0000313" key="11">
    <source>
        <dbReference type="Proteomes" id="UP000807504"/>
    </source>
</evidence>
<dbReference type="InterPro" id="IPR013098">
    <property type="entry name" value="Ig_I-set"/>
</dbReference>
<keyword evidence="4" id="KW-1015">Disulfide bond</keyword>
<evidence type="ECO:0000256" key="5">
    <source>
        <dbReference type="ARBA" id="ARBA00023319"/>
    </source>
</evidence>
<dbReference type="Gene3D" id="3.30.60.30">
    <property type="match status" value="1"/>
</dbReference>
<dbReference type="Proteomes" id="UP000807504">
    <property type="component" value="Unassembled WGS sequence"/>
</dbReference>
<dbReference type="InterPro" id="IPR000867">
    <property type="entry name" value="IGFBP-like"/>
</dbReference>
<dbReference type="SMART" id="SM00409">
    <property type="entry name" value="IG"/>
    <property type="match status" value="1"/>
</dbReference>
<keyword evidence="11" id="KW-1185">Reference proteome</keyword>
<dbReference type="PANTHER" id="PTHR14186:SF19">
    <property type="entry name" value="INSULIN-LIKE GROWTH FACTOR-BINDING PROTEIN 7"/>
    <property type="match status" value="1"/>
</dbReference>
<feature type="chain" id="PRO_5035890065" evidence="6">
    <location>
        <begin position="24"/>
        <end position="249"/>
    </location>
</feature>
<dbReference type="SMART" id="SM00280">
    <property type="entry name" value="KAZAL"/>
    <property type="match status" value="1"/>
</dbReference>
<dbReference type="PROSITE" id="PS51323">
    <property type="entry name" value="IGFBP_N_2"/>
    <property type="match status" value="1"/>
</dbReference>
<dbReference type="FunFam" id="2.60.40.10:FF:000032">
    <property type="entry name" value="palladin isoform X1"/>
    <property type="match status" value="1"/>
</dbReference>
<dbReference type="CDD" id="cd00104">
    <property type="entry name" value="KAZAL_FS"/>
    <property type="match status" value="1"/>
</dbReference>
<dbReference type="SUPFAM" id="SSF48726">
    <property type="entry name" value="Immunoglobulin"/>
    <property type="match status" value="1"/>
</dbReference>
<dbReference type="Gene3D" id="2.60.40.10">
    <property type="entry name" value="Immunoglobulins"/>
    <property type="match status" value="1"/>
</dbReference>
<dbReference type="SUPFAM" id="SSF100895">
    <property type="entry name" value="Kazal-type serine protease inhibitors"/>
    <property type="match status" value="1"/>
</dbReference>
<accession>A0A8T0F088</accession>
<dbReference type="InterPro" id="IPR011390">
    <property type="entry name" value="IGFBP_rP_mac25"/>
</dbReference>
<dbReference type="InterPro" id="IPR003598">
    <property type="entry name" value="Ig_sub2"/>
</dbReference>
<dbReference type="GO" id="GO:0005520">
    <property type="term" value="F:insulin-like growth factor binding"/>
    <property type="evidence" value="ECO:0007669"/>
    <property type="project" value="InterPro"/>
</dbReference>
<organism evidence="10 11">
    <name type="scientific">Argiope bruennichi</name>
    <name type="common">Wasp spider</name>
    <name type="synonym">Aranea bruennichi</name>
    <dbReference type="NCBI Taxonomy" id="94029"/>
    <lineage>
        <taxon>Eukaryota</taxon>
        <taxon>Metazoa</taxon>
        <taxon>Ecdysozoa</taxon>
        <taxon>Arthropoda</taxon>
        <taxon>Chelicerata</taxon>
        <taxon>Arachnida</taxon>
        <taxon>Araneae</taxon>
        <taxon>Araneomorphae</taxon>
        <taxon>Entelegynae</taxon>
        <taxon>Araneoidea</taxon>
        <taxon>Araneidae</taxon>
        <taxon>Argiope</taxon>
    </lineage>
</organism>
<dbReference type="InterPro" id="IPR036058">
    <property type="entry name" value="Kazal_dom_sf"/>
</dbReference>
<proteinExistence type="predicted"/>
<dbReference type="InterPro" id="IPR007110">
    <property type="entry name" value="Ig-like_dom"/>
</dbReference>
<comment type="caution">
    <text evidence="10">The sequence shown here is derived from an EMBL/GenBank/DDBJ whole genome shotgun (WGS) entry which is preliminary data.</text>
</comment>
<dbReference type="InterPro" id="IPR009030">
    <property type="entry name" value="Growth_fac_rcpt_cys_sf"/>
</dbReference>
<evidence type="ECO:0000256" key="1">
    <source>
        <dbReference type="ARBA" id="ARBA00004613"/>
    </source>
</evidence>
<dbReference type="PROSITE" id="PS50835">
    <property type="entry name" value="IG_LIKE"/>
    <property type="match status" value="1"/>
</dbReference>
<reference evidence="10" key="2">
    <citation type="submission" date="2020-06" db="EMBL/GenBank/DDBJ databases">
        <authorList>
            <person name="Sheffer M."/>
        </authorList>
    </citation>
    <scope>NUCLEOTIDE SEQUENCE</scope>
</reference>
<dbReference type="PANTHER" id="PTHR14186">
    <property type="entry name" value="INSULIN-LIKE GROWTH FACTOR BINDING PROTEIN-RELATED"/>
    <property type="match status" value="1"/>
</dbReference>
<feature type="signal peptide" evidence="6">
    <location>
        <begin position="1"/>
        <end position="23"/>
    </location>
</feature>
<dbReference type="InterPro" id="IPR036179">
    <property type="entry name" value="Ig-like_dom_sf"/>
</dbReference>
<name>A0A8T0F088_ARGBR</name>